<dbReference type="EMBL" id="VWPK01000071">
    <property type="protein sequence ID" value="KAA5608705.1"/>
    <property type="molecule type" value="Genomic_DNA"/>
</dbReference>
<sequence>MPESQIDVASDPFRDYRPGPFFCELTSERAGDGGAAAVVRERIGSIGLDALRARAQAAENDLFNLGITFTVYSDATAIDRIMPFDCIPRILTAAEWRVIDTGVQQRVAALNAFLHDIYHERRILKDGVVPAELVLGNANYRPEMEDFPVRFGTYVHICGTDIVRDTAGNFMVLEDNGRTPSGVSYVVENRHMMSRAFPDLMAGMRLRPVDDYGERLLSAMVEIAPEGVDDPQVVLLSPGIYNSAYFEHVFLAREMGVPLVEGADLFVEQDRVWMRTTGGRRPVHTIYRRISDDFLDPTVGRPESLLGVPGLIGAWRRGNVALANAVGTGVADDKAVYAYMPRIIRYYLSEDPILPNVETHICREPEGLAYTLAHLDQLVIKPVGESGGYGITIGPHASRAQLEHARAALLADPANWISQPVISLSVAPTLCDEGIRPRHLDLRPYAVTGRQTWVLPGGLTRVALRPGSLVVNSSQGGGSKDTWVLAEAEVA</sequence>
<dbReference type="PANTHER" id="PTHR34595">
    <property type="entry name" value="BLR5612 PROTEIN"/>
    <property type="match status" value="1"/>
</dbReference>
<dbReference type="PIRSF" id="PIRSF005522">
    <property type="entry name" value="UCP005522"/>
    <property type="match status" value="1"/>
</dbReference>
<name>A0A5M6IMC4_9PROT</name>
<dbReference type="InterPro" id="IPR051680">
    <property type="entry name" value="ATP-dep_Glu-Cys_Ligase-2"/>
</dbReference>
<organism evidence="2 3">
    <name type="scientific">Rhodovastum atsumiense</name>
    <dbReference type="NCBI Taxonomy" id="504468"/>
    <lineage>
        <taxon>Bacteria</taxon>
        <taxon>Pseudomonadati</taxon>
        <taxon>Pseudomonadota</taxon>
        <taxon>Alphaproteobacteria</taxon>
        <taxon>Acetobacterales</taxon>
        <taxon>Acetobacteraceae</taxon>
        <taxon>Rhodovastum</taxon>
    </lineage>
</organism>
<dbReference type="SUPFAM" id="SSF56059">
    <property type="entry name" value="Glutathione synthetase ATP-binding domain-like"/>
    <property type="match status" value="1"/>
</dbReference>
<keyword evidence="3" id="KW-1185">Reference proteome</keyword>
<feature type="domain" description="Circularly permuted ATP-grasp type 2" evidence="1">
    <location>
        <begin position="88"/>
        <end position="463"/>
    </location>
</feature>
<dbReference type="Proteomes" id="UP000325255">
    <property type="component" value="Unassembled WGS sequence"/>
</dbReference>
<dbReference type="Gene3D" id="3.40.50.11290">
    <property type="match status" value="1"/>
</dbReference>
<evidence type="ECO:0000313" key="3">
    <source>
        <dbReference type="Proteomes" id="UP000325255"/>
    </source>
</evidence>
<dbReference type="InterPro" id="IPR016450">
    <property type="entry name" value="UCP005522"/>
</dbReference>
<protein>
    <submittedName>
        <fullName evidence="2">Circularly permuted type 2 ATP-grasp protein</fullName>
    </submittedName>
</protein>
<dbReference type="InterPro" id="IPR025841">
    <property type="entry name" value="CP_ATPgrasp_2"/>
</dbReference>
<reference evidence="2 3" key="1">
    <citation type="submission" date="2019-09" db="EMBL/GenBank/DDBJ databases">
        <title>Genome sequence of Rhodovastum atsumiense, a diverse member of the Acetobacteraceae family of non-sulfur purple photosynthetic bacteria.</title>
        <authorList>
            <person name="Meyer T."/>
            <person name="Kyndt J."/>
        </authorList>
    </citation>
    <scope>NUCLEOTIDE SEQUENCE [LARGE SCALE GENOMIC DNA]</scope>
    <source>
        <strain evidence="2 3">DSM 21279</strain>
    </source>
</reference>
<gene>
    <name evidence="2" type="ORF">F1189_27865</name>
</gene>
<dbReference type="OrthoDB" id="9804079at2"/>
<comment type="caution">
    <text evidence="2">The sequence shown here is derived from an EMBL/GenBank/DDBJ whole genome shotgun (WGS) entry which is preliminary data.</text>
</comment>
<proteinExistence type="predicted"/>
<evidence type="ECO:0000259" key="1">
    <source>
        <dbReference type="Pfam" id="PF14403"/>
    </source>
</evidence>
<dbReference type="Pfam" id="PF14403">
    <property type="entry name" value="CP_ATPgrasp_2"/>
    <property type="match status" value="1"/>
</dbReference>
<dbReference type="Gene3D" id="3.30.1490.270">
    <property type="match status" value="1"/>
</dbReference>
<dbReference type="AlphaFoldDB" id="A0A5M6IMC4"/>
<evidence type="ECO:0000313" key="2">
    <source>
        <dbReference type="EMBL" id="KAA5608705.1"/>
    </source>
</evidence>
<dbReference type="PANTHER" id="PTHR34595:SF7">
    <property type="entry name" value="SLL1039 PROTEIN"/>
    <property type="match status" value="1"/>
</dbReference>
<dbReference type="RefSeq" id="WP_150045155.1">
    <property type="nucleotide sequence ID" value="NZ_OW485601.1"/>
</dbReference>
<accession>A0A5M6IMC4</accession>